<evidence type="ECO:0000256" key="2">
    <source>
        <dbReference type="ARBA" id="ARBA00023315"/>
    </source>
</evidence>
<sequence length="149" mass="16231">MHLEPRPPDAPDLALLLDLALKELIDRYPDSPSTHYLDPATEFLSAVDTADAAPDLIGCIGLMPVVDGVGEIKRMFVRAEHRGRGIARLLVPALESLAGGRGATSLRLATGRRQPEAVALYESLGYRRTPAYGKYVHDPLALCYAKLLR</sequence>
<dbReference type="Pfam" id="PF00583">
    <property type="entry name" value="Acetyltransf_1"/>
    <property type="match status" value="1"/>
</dbReference>
<evidence type="ECO:0000313" key="4">
    <source>
        <dbReference type="EMBL" id="GAA1653718.1"/>
    </source>
</evidence>
<dbReference type="CDD" id="cd04301">
    <property type="entry name" value="NAT_SF"/>
    <property type="match status" value="1"/>
</dbReference>
<dbReference type="RefSeq" id="WP_344114716.1">
    <property type="nucleotide sequence ID" value="NZ_BAAANE010000009.1"/>
</dbReference>
<accession>A0ABN2FMG6</accession>
<keyword evidence="2" id="KW-0012">Acyltransferase</keyword>
<feature type="domain" description="N-acetyltransferase" evidence="3">
    <location>
        <begin position="1"/>
        <end position="149"/>
    </location>
</feature>
<keyword evidence="5" id="KW-1185">Reference proteome</keyword>
<dbReference type="SUPFAM" id="SSF55729">
    <property type="entry name" value="Acyl-CoA N-acyltransferases (Nat)"/>
    <property type="match status" value="1"/>
</dbReference>
<evidence type="ECO:0000313" key="5">
    <source>
        <dbReference type="Proteomes" id="UP001501319"/>
    </source>
</evidence>
<dbReference type="EMBL" id="BAAANE010000009">
    <property type="protein sequence ID" value="GAA1653718.1"/>
    <property type="molecule type" value="Genomic_DNA"/>
</dbReference>
<name>A0ABN2FMG6_9ACTN</name>
<dbReference type="Proteomes" id="UP001501319">
    <property type="component" value="Unassembled WGS sequence"/>
</dbReference>
<reference evidence="4 5" key="1">
    <citation type="journal article" date="2019" name="Int. J. Syst. Evol. Microbiol.">
        <title>The Global Catalogue of Microorganisms (GCM) 10K type strain sequencing project: providing services to taxonomists for standard genome sequencing and annotation.</title>
        <authorList>
            <consortium name="The Broad Institute Genomics Platform"/>
            <consortium name="The Broad Institute Genome Sequencing Center for Infectious Disease"/>
            <person name="Wu L."/>
            <person name="Ma J."/>
        </authorList>
    </citation>
    <scope>NUCLEOTIDE SEQUENCE [LARGE SCALE GENOMIC DNA]</scope>
    <source>
        <strain evidence="4 5">JCM 14306</strain>
    </source>
</reference>
<keyword evidence="1" id="KW-0808">Transferase</keyword>
<dbReference type="Gene3D" id="3.40.630.30">
    <property type="match status" value="1"/>
</dbReference>
<evidence type="ECO:0000256" key="1">
    <source>
        <dbReference type="ARBA" id="ARBA00022679"/>
    </source>
</evidence>
<dbReference type="PANTHER" id="PTHR43877:SF2">
    <property type="entry name" value="AMINOALKYLPHOSPHONATE N-ACETYLTRANSFERASE-RELATED"/>
    <property type="match status" value="1"/>
</dbReference>
<dbReference type="InterPro" id="IPR016181">
    <property type="entry name" value="Acyl_CoA_acyltransferase"/>
</dbReference>
<comment type="caution">
    <text evidence="4">The sequence shown here is derived from an EMBL/GenBank/DDBJ whole genome shotgun (WGS) entry which is preliminary data.</text>
</comment>
<dbReference type="PANTHER" id="PTHR43877">
    <property type="entry name" value="AMINOALKYLPHOSPHONATE N-ACETYLTRANSFERASE-RELATED-RELATED"/>
    <property type="match status" value="1"/>
</dbReference>
<organism evidence="4 5">
    <name type="scientific">Kribbella alba</name>
    <dbReference type="NCBI Taxonomy" id="190197"/>
    <lineage>
        <taxon>Bacteria</taxon>
        <taxon>Bacillati</taxon>
        <taxon>Actinomycetota</taxon>
        <taxon>Actinomycetes</taxon>
        <taxon>Propionibacteriales</taxon>
        <taxon>Kribbellaceae</taxon>
        <taxon>Kribbella</taxon>
    </lineage>
</organism>
<dbReference type="InterPro" id="IPR050832">
    <property type="entry name" value="Bact_Acetyltransf"/>
</dbReference>
<proteinExistence type="predicted"/>
<dbReference type="InterPro" id="IPR000182">
    <property type="entry name" value="GNAT_dom"/>
</dbReference>
<evidence type="ECO:0000259" key="3">
    <source>
        <dbReference type="PROSITE" id="PS51186"/>
    </source>
</evidence>
<protein>
    <submittedName>
        <fullName evidence="4">GNAT family N-acetyltransferase</fullName>
    </submittedName>
</protein>
<gene>
    <name evidence="4" type="ORF">GCM10009744_52320</name>
</gene>
<dbReference type="PROSITE" id="PS51186">
    <property type="entry name" value="GNAT"/>
    <property type="match status" value="1"/>
</dbReference>